<dbReference type="Pfam" id="PF07714">
    <property type="entry name" value="PK_Tyr_Ser-Thr"/>
    <property type="match status" value="1"/>
</dbReference>
<dbReference type="RefSeq" id="XP_038066575.1">
    <property type="nucleotide sequence ID" value="XM_038210647.1"/>
</dbReference>
<evidence type="ECO:0000256" key="8">
    <source>
        <dbReference type="PIRSR" id="PIRSR000615-3"/>
    </source>
</evidence>
<dbReference type="GO" id="GO:0004714">
    <property type="term" value="F:transmembrane receptor protein tyrosine kinase activity"/>
    <property type="evidence" value="ECO:0007669"/>
    <property type="project" value="TreeGrafter"/>
</dbReference>
<dbReference type="SUPFAM" id="SSF56112">
    <property type="entry name" value="Protein kinase-like (PK-like)"/>
    <property type="match status" value="1"/>
</dbReference>
<dbReference type="GO" id="GO:0007169">
    <property type="term" value="P:cell surface receptor protein tyrosine kinase signaling pathway"/>
    <property type="evidence" value="ECO:0007669"/>
    <property type="project" value="TreeGrafter"/>
</dbReference>
<name>A0A914AR93_PATMI</name>
<dbReference type="Gene3D" id="1.10.510.10">
    <property type="entry name" value="Transferase(Phosphotransferase) domain 1"/>
    <property type="match status" value="1"/>
</dbReference>
<evidence type="ECO:0000256" key="9">
    <source>
        <dbReference type="PIRSR" id="PIRSR000615-4"/>
    </source>
</evidence>
<evidence type="ECO:0000256" key="1">
    <source>
        <dbReference type="ARBA" id="ARBA00022679"/>
    </source>
</evidence>
<dbReference type="GO" id="GO:0005886">
    <property type="term" value="C:plasma membrane"/>
    <property type="evidence" value="ECO:0007669"/>
    <property type="project" value="TreeGrafter"/>
</dbReference>
<dbReference type="PROSITE" id="PS50011">
    <property type="entry name" value="PROTEIN_KINASE_DOM"/>
    <property type="match status" value="1"/>
</dbReference>
<dbReference type="CDD" id="cd00192">
    <property type="entry name" value="PTKc"/>
    <property type="match status" value="1"/>
</dbReference>
<dbReference type="InterPro" id="IPR001245">
    <property type="entry name" value="Ser-Thr/Tyr_kinase_cat_dom"/>
</dbReference>
<dbReference type="InterPro" id="IPR020635">
    <property type="entry name" value="Tyr_kinase_cat_dom"/>
</dbReference>
<keyword evidence="12" id="KW-1185">Reference proteome</keyword>
<keyword evidence="8" id="KW-0460">Magnesium</keyword>
<dbReference type="EnsemblMetazoa" id="XM_038210647.1">
    <property type="protein sequence ID" value="XP_038066575.1"/>
    <property type="gene ID" value="LOC119736634"/>
</dbReference>
<feature type="binding site" evidence="7">
    <location>
        <position position="122"/>
    </location>
    <ligand>
        <name>ATP</name>
        <dbReference type="ChEBI" id="CHEBI:30616"/>
    </ligand>
</feature>
<dbReference type="PIRSF" id="PIRSF000615">
    <property type="entry name" value="TyrPK_CSF1-R"/>
    <property type="match status" value="1"/>
</dbReference>
<dbReference type="OMA" id="ISNTICI"/>
<dbReference type="FunFam" id="1.10.510.10:FF:000554">
    <property type="entry name" value="Predicted protein"/>
    <property type="match status" value="1"/>
</dbReference>
<evidence type="ECO:0000313" key="11">
    <source>
        <dbReference type="EnsemblMetazoa" id="XP_038066575.1"/>
    </source>
</evidence>
<evidence type="ECO:0000313" key="12">
    <source>
        <dbReference type="Proteomes" id="UP000887568"/>
    </source>
</evidence>
<evidence type="ECO:0000256" key="4">
    <source>
        <dbReference type="ARBA" id="ARBA00022840"/>
    </source>
</evidence>
<dbReference type="PANTHER" id="PTHR24416">
    <property type="entry name" value="TYROSINE-PROTEIN KINASE RECEPTOR"/>
    <property type="match status" value="1"/>
</dbReference>
<feature type="binding site" evidence="8">
    <location>
        <position position="136"/>
    </location>
    <ligand>
        <name>Mg(2+)</name>
        <dbReference type="ChEBI" id="CHEBI:18420"/>
    </ligand>
</feature>
<dbReference type="GO" id="GO:0046872">
    <property type="term" value="F:metal ion binding"/>
    <property type="evidence" value="ECO:0007669"/>
    <property type="project" value="UniProtKB-KW"/>
</dbReference>
<keyword evidence="3" id="KW-0418">Kinase</keyword>
<keyword evidence="8" id="KW-0479">Metal-binding</keyword>
<dbReference type="InterPro" id="IPR011009">
    <property type="entry name" value="Kinase-like_dom_sf"/>
</dbReference>
<dbReference type="InterPro" id="IPR000719">
    <property type="entry name" value="Prot_kinase_dom"/>
</dbReference>
<dbReference type="PRINTS" id="PR00109">
    <property type="entry name" value="TYRKINASE"/>
</dbReference>
<dbReference type="GO" id="GO:0043235">
    <property type="term" value="C:receptor complex"/>
    <property type="evidence" value="ECO:0007669"/>
    <property type="project" value="TreeGrafter"/>
</dbReference>
<evidence type="ECO:0000256" key="6">
    <source>
        <dbReference type="PIRSR" id="PIRSR000615-1"/>
    </source>
</evidence>
<dbReference type="GeneID" id="119736634"/>
<evidence type="ECO:0000256" key="3">
    <source>
        <dbReference type="ARBA" id="ARBA00022777"/>
    </source>
</evidence>
<dbReference type="InterPro" id="IPR050122">
    <property type="entry name" value="RTK"/>
</dbReference>
<feature type="binding site" evidence="8">
    <location>
        <position position="123"/>
    </location>
    <ligand>
        <name>Mg(2+)</name>
        <dbReference type="ChEBI" id="CHEBI:18420"/>
    </ligand>
</feature>
<evidence type="ECO:0000256" key="5">
    <source>
        <dbReference type="ARBA" id="ARBA00023137"/>
    </source>
</evidence>
<keyword evidence="1" id="KW-0808">Transferase</keyword>
<organism evidence="11 12">
    <name type="scientific">Patiria miniata</name>
    <name type="common">Bat star</name>
    <name type="synonym">Asterina miniata</name>
    <dbReference type="NCBI Taxonomy" id="46514"/>
    <lineage>
        <taxon>Eukaryota</taxon>
        <taxon>Metazoa</taxon>
        <taxon>Echinodermata</taxon>
        <taxon>Eleutherozoa</taxon>
        <taxon>Asterozoa</taxon>
        <taxon>Asteroidea</taxon>
        <taxon>Valvatacea</taxon>
        <taxon>Valvatida</taxon>
        <taxon>Asterinidae</taxon>
        <taxon>Patiria</taxon>
    </lineage>
</organism>
<dbReference type="OrthoDB" id="4062651at2759"/>
<dbReference type="InterPro" id="IPR008266">
    <property type="entry name" value="Tyr_kinase_AS"/>
</dbReference>
<dbReference type="PANTHER" id="PTHR24416:SF611">
    <property type="entry name" value="TYROSINE-PROTEIN KINASE TRANSMEMBRANE RECEPTOR ROR"/>
    <property type="match status" value="1"/>
</dbReference>
<accession>A0A914AR93</accession>
<reference evidence="11" key="1">
    <citation type="submission" date="2022-11" db="UniProtKB">
        <authorList>
            <consortium name="EnsemblMetazoa"/>
        </authorList>
    </citation>
    <scope>IDENTIFICATION</scope>
</reference>
<dbReference type="PROSITE" id="PS00109">
    <property type="entry name" value="PROTEIN_KINASE_TYR"/>
    <property type="match status" value="1"/>
</dbReference>
<feature type="domain" description="Protein kinase" evidence="10">
    <location>
        <begin position="1"/>
        <end position="259"/>
    </location>
</feature>
<protein>
    <recommendedName>
        <fullName evidence="10">Protein kinase domain-containing protein</fullName>
    </recommendedName>
</protein>
<dbReference type="GO" id="GO:0005524">
    <property type="term" value="F:ATP binding"/>
    <property type="evidence" value="ECO:0007669"/>
    <property type="project" value="UniProtKB-KW"/>
</dbReference>
<evidence type="ECO:0000256" key="2">
    <source>
        <dbReference type="ARBA" id="ARBA00022741"/>
    </source>
</evidence>
<feature type="site" description="Important for interaction with phosphotyrosine-binding proteins" evidence="9">
    <location>
        <position position="258"/>
    </location>
</feature>
<dbReference type="AlphaFoldDB" id="A0A914AR93"/>
<keyword evidence="5" id="KW-0829">Tyrosine-protein kinase</keyword>
<dbReference type="SMART" id="SM00219">
    <property type="entry name" value="TyrKc"/>
    <property type="match status" value="1"/>
</dbReference>
<evidence type="ECO:0000259" key="10">
    <source>
        <dbReference type="PROSITE" id="PS50011"/>
    </source>
</evidence>
<evidence type="ECO:0000256" key="7">
    <source>
        <dbReference type="PIRSR" id="PIRSR000615-2"/>
    </source>
</evidence>
<keyword evidence="2 7" id="KW-0547">Nucleotide-binding</keyword>
<feature type="active site" description="Proton acceptor" evidence="6">
    <location>
        <position position="118"/>
    </location>
</feature>
<proteinExistence type="predicted"/>
<keyword evidence="4 7" id="KW-0067">ATP-binding</keyword>
<dbReference type="Gene3D" id="3.30.200.20">
    <property type="entry name" value="Phosphorylase Kinase, domain 1"/>
    <property type="match status" value="1"/>
</dbReference>
<dbReference type="Proteomes" id="UP000887568">
    <property type="component" value="Unplaced"/>
</dbReference>
<sequence>MKLRRGLDLPRRHFLSEWGRCHVTQKDREDFMAEFRTMTNIGYHPNVVALLGACQREDVLYVALEFLPNGDLRSFLRKARLQSESDEDALSSGQLVAFALDVAKGMNHLATSGVIHRDLAARNILLGRGLVAKVGDFGLSRGEDVYIQTSTRRVPTRWLAVESINLRIYTTKSDVWSFGILLWEIATLGGTPYADIPTKSLSTQLLSGYRMAKPSNCSEEIYSLMLRCWEEQSDRRPSFKELISILTQMDDNKIEHTYMEVNRCHYENFSVIRPERDDN</sequence>